<feature type="transmembrane region" description="Helical" evidence="8">
    <location>
        <begin position="45"/>
        <end position="68"/>
    </location>
</feature>
<feature type="transmembrane region" description="Helical" evidence="8">
    <location>
        <begin position="185"/>
        <end position="206"/>
    </location>
</feature>
<proteinExistence type="predicted"/>
<evidence type="ECO:0000259" key="10">
    <source>
        <dbReference type="PROSITE" id="PS50929"/>
    </source>
</evidence>
<dbReference type="EMBL" id="AP025523">
    <property type="protein sequence ID" value="BDE05452.1"/>
    <property type="molecule type" value="Genomic_DNA"/>
</dbReference>
<dbReference type="PANTHER" id="PTHR43394">
    <property type="entry name" value="ATP-DEPENDENT PERMEASE MDL1, MITOCHONDRIAL"/>
    <property type="match status" value="1"/>
</dbReference>
<dbReference type="GO" id="GO:0016887">
    <property type="term" value="F:ATP hydrolysis activity"/>
    <property type="evidence" value="ECO:0007669"/>
    <property type="project" value="InterPro"/>
</dbReference>
<evidence type="ECO:0000256" key="5">
    <source>
        <dbReference type="ARBA" id="ARBA00022840"/>
    </source>
</evidence>
<dbReference type="PANTHER" id="PTHR43394:SF1">
    <property type="entry name" value="ATP-BINDING CASSETTE SUB-FAMILY B MEMBER 10, MITOCHONDRIAL"/>
    <property type="match status" value="1"/>
</dbReference>
<dbReference type="InterPro" id="IPR003593">
    <property type="entry name" value="AAA+_ATPase"/>
</dbReference>
<evidence type="ECO:0000256" key="6">
    <source>
        <dbReference type="ARBA" id="ARBA00022989"/>
    </source>
</evidence>
<evidence type="ECO:0000256" key="1">
    <source>
        <dbReference type="ARBA" id="ARBA00004651"/>
    </source>
</evidence>
<dbReference type="Proteomes" id="UP001317532">
    <property type="component" value="Chromosome"/>
</dbReference>
<comment type="subcellular location">
    <subcellularLocation>
        <location evidence="1">Cell membrane</location>
        <topology evidence="1">Multi-pass membrane protein</topology>
    </subcellularLocation>
</comment>
<dbReference type="InterPro" id="IPR011527">
    <property type="entry name" value="ABC1_TM_dom"/>
</dbReference>
<gene>
    <name evidence="11" type="ORF">WPS_07280</name>
</gene>
<evidence type="ECO:0000256" key="7">
    <source>
        <dbReference type="ARBA" id="ARBA00023136"/>
    </source>
</evidence>
<dbReference type="Gene3D" id="1.20.1560.10">
    <property type="entry name" value="ABC transporter type 1, transmembrane domain"/>
    <property type="match status" value="1"/>
</dbReference>
<keyword evidence="3 8" id="KW-0812">Transmembrane</keyword>
<feature type="domain" description="ABC transporter" evidence="9">
    <location>
        <begin position="362"/>
        <end position="596"/>
    </location>
</feature>
<feature type="transmembrane region" description="Helical" evidence="8">
    <location>
        <begin position="268"/>
        <end position="293"/>
    </location>
</feature>
<evidence type="ECO:0000313" key="11">
    <source>
        <dbReference type="EMBL" id="BDE05452.1"/>
    </source>
</evidence>
<evidence type="ECO:0000313" key="12">
    <source>
        <dbReference type="Proteomes" id="UP001317532"/>
    </source>
</evidence>
<dbReference type="FunFam" id="3.40.50.300:FF:000287">
    <property type="entry name" value="Multidrug ABC transporter ATP-binding protein"/>
    <property type="match status" value="1"/>
</dbReference>
<dbReference type="SMART" id="SM00382">
    <property type="entry name" value="AAA"/>
    <property type="match status" value="1"/>
</dbReference>
<dbReference type="GO" id="GO:0005524">
    <property type="term" value="F:ATP binding"/>
    <property type="evidence" value="ECO:0007669"/>
    <property type="project" value="UniProtKB-KW"/>
</dbReference>
<keyword evidence="4" id="KW-0547">Nucleotide-binding</keyword>
<reference evidence="11 12" key="1">
    <citation type="journal article" date="2022" name="ISME Commun">
        <title>Vulcanimicrobium alpinus gen. nov. sp. nov., the first cultivated representative of the candidate phylum 'Eremiobacterota', is a metabolically versatile aerobic anoxygenic phototroph.</title>
        <authorList>
            <person name="Yabe S."/>
            <person name="Muto K."/>
            <person name="Abe K."/>
            <person name="Yokota A."/>
            <person name="Staudigel H."/>
            <person name="Tebo B.M."/>
        </authorList>
    </citation>
    <scope>NUCLEOTIDE SEQUENCE [LARGE SCALE GENOMIC DNA]</scope>
    <source>
        <strain evidence="11 12">WC8-2</strain>
    </source>
</reference>
<feature type="domain" description="ABC transmembrane type-1" evidence="10">
    <location>
        <begin position="45"/>
        <end position="328"/>
    </location>
</feature>
<evidence type="ECO:0000256" key="2">
    <source>
        <dbReference type="ARBA" id="ARBA00022448"/>
    </source>
</evidence>
<dbReference type="GO" id="GO:0015421">
    <property type="term" value="F:ABC-type oligopeptide transporter activity"/>
    <property type="evidence" value="ECO:0007669"/>
    <property type="project" value="TreeGrafter"/>
</dbReference>
<feature type="transmembrane region" description="Helical" evidence="8">
    <location>
        <begin position="80"/>
        <end position="104"/>
    </location>
</feature>
<keyword evidence="12" id="KW-1185">Reference proteome</keyword>
<dbReference type="Pfam" id="PF00005">
    <property type="entry name" value="ABC_tran"/>
    <property type="match status" value="1"/>
</dbReference>
<dbReference type="PROSITE" id="PS50893">
    <property type="entry name" value="ABC_TRANSPORTER_2"/>
    <property type="match status" value="1"/>
</dbReference>
<dbReference type="SUPFAM" id="SSF52540">
    <property type="entry name" value="P-loop containing nucleoside triphosphate hydrolases"/>
    <property type="match status" value="1"/>
</dbReference>
<dbReference type="InterPro" id="IPR003439">
    <property type="entry name" value="ABC_transporter-like_ATP-bd"/>
</dbReference>
<dbReference type="InterPro" id="IPR036640">
    <property type="entry name" value="ABC1_TM_sf"/>
</dbReference>
<dbReference type="CDD" id="cd18550">
    <property type="entry name" value="ABC_6TM_exporter_like"/>
    <property type="match status" value="1"/>
</dbReference>
<dbReference type="GO" id="GO:0005886">
    <property type="term" value="C:plasma membrane"/>
    <property type="evidence" value="ECO:0007669"/>
    <property type="project" value="UniProtKB-SubCell"/>
</dbReference>
<dbReference type="PROSITE" id="PS00211">
    <property type="entry name" value="ABC_TRANSPORTER_1"/>
    <property type="match status" value="1"/>
</dbReference>
<dbReference type="SUPFAM" id="SSF90123">
    <property type="entry name" value="ABC transporter transmembrane region"/>
    <property type="match status" value="1"/>
</dbReference>
<name>A0AAN1XWA0_UNVUL</name>
<evidence type="ECO:0000256" key="3">
    <source>
        <dbReference type="ARBA" id="ARBA00022692"/>
    </source>
</evidence>
<accession>A0AAN1XWA0</accession>
<dbReference type="InterPro" id="IPR027417">
    <property type="entry name" value="P-loop_NTPase"/>
</dbReference>
<evidence type="ECO:0000256" key="4">
    <source>
        <dbReference type="ARBA" id="ARBA00022741"/>
    </source>
</evidence>
<evidence type="ECO:0000256" key="8">
    <source>
        <dbReference type="SAM" id="Phobius"/>
    </source>
</evidence>
<feature type="transmembrane region" description="Helical" evidence="8">
    <location>
        <begin position="154"/>
        <end position="179"/>
    </location>
</feature>
<dbReference type="InterPro" id="IPR039421">
    <property type="entry name" value="Type_1_exporter"/>
</dbReference>
<sequence length="608" mass="66723">MLGGGPPVHMMWSSMYSPDRPKVTRRVELRRILAFFRPYLAQETLVLVCILVGALLGLLPPLFTKWLIDDAIPAHDTHRLALNVGGMVATALVSGVIGVYQGYLNSVVGEGIMRDIRTSLVNHLHTMPLSFFTSTKTGEIMNRVSSDVDNVDNVVTGTLVSIVTNVFTMVTTVVTIFVLDWRLALLSLAIIPLMILPLSPVGRRMYNIRKKTREKRDEIESITQETLSISGITLIKSFVREAFERSRFYRVGTDLMGLEIRLAMVGRWFIAAITAMVVIGPAIVWFAGGWLAIQGELKVGTIVAFVAYLGRLYTPASALAGVQVQIVSAFAVFERIFEYLDMTPEGAERPNASVLQAVRGNVEFDDVHFSYTPERTALDGVSFRIAPGQMAAFVGPSGAGKTTITQLVPRFYDPQQGAVRVDGHDVRDVTLASLRENVGIVTQETYLFHDTIAANLRYARPDATDAEVIAAARAANIHEFVASLPDGYETIVGERGHKLSGGERQRLAIARVLLKNPRILILDEATSALDSANEAAIQAALVPLMEGRTSLVIAHRLSTILDADVIFVVEGGRIVEHGSHDELLARDGAYAQLYWKQFRDRAVEAIPS</sequence>
<dbReference type="InterPro" id="IPR017871">
    <property type="entry name" value="ABC_transporter-like_CS"/>
</dbReference>
<organism evidence="11 12">
    <name type="scientific">Vulcanimicrobium alpinum</name>
    <dbReference type="NCBI Taxonomy" id="3016050"/>
    <lineage>
        <taxon>Bacteria</taxon>
        <taxon>Bacillati</taxon>
        <taxon>Vulcanimicrobiota</taxon>
        <taxon>Vulcanimicrobiia</taxon>
        <taxon>Vulcanimicrobiales</taxon>
        <taxon>Vulcanimicrobiaceae</taxon>
        <taxon>Vulcanimicrobium</taxon>
    </lineage>
</organism>
<dbReference type="AlphaFoldDB" id="A0AAN1XWA0"/>
<evidence type="ECO:0000259" key="9">
    <source>
        <dbReference type="PROSITE" id="PS50893"/>
    </source>
</evidence>
<keyword evidence="5" id="KW-0067">ATP-binding</keyword>
<dbReference type="KEGG" id="vab:WPS_07280"/>
<keyword evidence="2" id="KW-0813">Transport</keyword>
<protein>
    <submittedName>
        <fullName evidence="11">Multidrug ABC transporter ATPase</fullName>
    </submittedName>
</protein>
<dbReference type="Gene3D" id="3.40.50.300">
    <property type="entry name" value="P-loop containing nucleotide triphosphate hydrolases"/>
    <property type="match status" value="1"/>
</dbReference>
<keyword evidence="6 8" id="KW-1133">Transmembrane helix</keyword>
<dbReference type="PROSITE" id="PS50929">
    <property type="entry name" value="ABC_TM1F"/>
    <property type="match status" value="1"/>
</dbReference>
<dbReference type="Pfam" id="PF00664">
    <property type="entry name" value="ABC_membrane"/>
    <property type="match status" value="1"/>
</dbReference>
<keyword evidence="7 8" id="KW-0472">Membrane</keyword>